<feature type="transmembrane region" description="Helical" evidence="1">
    <location>
        <begin position="106"/>
        <end position="123"/>
    </location>
</feature>
<dbReference type="Proteomes" id="UP000613512">
    <property type="component" value="Unassembled WGS sequence"/>
</dbReference>
<gene>
    <name evidence="2" type="ORF">GCM10008025_00470</name>
</gene>
<comment type="caution">
    <text evidence="2">The sequence shown here is derived from an EMBL/GenBank/DDBJ whole genome shotgun (WGS) entry which is preliminary data.</text>
</comment>
<proteinExistence type="predicted"/>
<feature type="transmembrane region" description="Helical" evidence="1">
    <location>
        <begin position="130"/>
        <end position="150"/>
    </location>
</feature>
<evidence type="ECO:0000256" key="1">
    <source>
        <dbReference type="SAM" id="Phobius"/>
    </source>
</evidence>
<sequence length="152" mass="17139">MTALFFINKSECYGSINLLNITINHGIIHSKGQGRMIIKIIFLILIWVLPIVMLTRTYVKMSKKEQEEFKGELRNPYALLIVGLLTIGLLLYFSGFILLVKPLQHIGVSFVFIYWLANCINGWKNGKLHGATSGFLIFLGVIGITAYGYVNI</sequence>
<keyword evidence="3" id="KW-1185">Reference proteome</keyword>
<dbReference type="EMBL" id="BMEY01000001">
    <property type="protein sequence ID" value="GGA60362.1"/>
    <property type="molecule type" value="Genomic_DNA"/>
</dbReference>
<reference evidence="2" key="1">
    <citation type="journal article" date="2014" name="Int. J. Syst. Evol. Microbiol.">
        <title>Complete genome sequence of Corynebacterium casei LMG S-19264T (=DSM 44701T), isolated from a smear-ripened cheese.</title>
        <authorList>
            <consortium name="US DOE Joint Genome Institute (JGI-PGF)"/>
            <person name="Walter F."/>
            <person name="Albersmeier A."/>
            <person name="Kalinowski J."/>
            <person name="Ruckert C."/>
        </authorList>
    </citation>
    <scope>NUCLEOTIDE SEQUENCE</scope>
    <source>
        <strain evidence="2">CGMCC 1.12408</strain>
    </source>
</reference>
<name>A0A916RL67_9BACI</name>
<evidence type="ECO:0000313" key="2">
    <source>
        <dbReference type="EMBL" id="GGA60362.1"/>
    </source>
</evidence>
<organism evidence="2 3">
    <name type="scientific">Ornithinibacillus halotolerans</name>
    <dbReference type="NCBI Taxonomy" id="1274357"/>
    <lineage>
        <taxon>Bacteria</taxon>
        <taxon>Bacillati</taxon>
        <taxon>Bacillota</taxon>
        <taxon>Bacilli</taxon>
        <taxon>Bacillales</taxon>
        <taxon>Bacillaceae</taxon>
        <taxon>Ornithinibacillus</taxon>
    </lineage>
</organism>
<feature type="transmembrane region" description="Helical" evidence="1">
    <location>
        <begin position="77"/>
        <end position="100"/>
    </location>
</feature>
<reference evidence="2" key="2">
    <citation type="submission" date="2020-09" db="EMBL/GenBank/DDBJ databases">
        <authorList>
            <person name="Sun Q."/>
            <person name="Zhou Y."/>
        </authorList>
    </citation>
    <scope>NUCLEOTIDE SEQUENCE</scope>
    <source>
        <strain evidence="2">CGMCC 1.12408</strain>
    </source>
</reference>
<dbReference type="AlphaFoldDB" id="A0A916RL67"/>
<protein>
    <submittedName>
        <fullName evidence="2">Uncharacterized protein</fullName>
    </submittedName>
</protein>
<accession>A0A916RL67</accession>
<feature type="transmembrane region" description="Helical" evidence="1">
    <location>
        <begin position="36"/>
        <end position="56"/>
    </location>
</feature>
<keyword evidence="1" id="KW-1133">Transmembrane helix</keyword>
<evidence type="ECO:0000313" key="3">
    <source>
        <dbReference type="Proteomes" id="UP000613512"/>
    </source>
</evidence>
<keyword evidence="1" id="KW-0472">Membrane</keyword>
<keyword evidence="1" id="KW-0812">Transmembrane</keyword>